<dbReference type="InterPro" id="IPR026891">
    <property type="entry name" value="Fn3-like"/>
</dbReference>
<keyword evidence="2 5" id="KW-0378">Hydrolase</keyword>
<dbReference type="InterPro" id="IPR036881">
    <property type="entry name" value="Glyco_hydro_3_C_sf"/>
</dbReference>
<comment type="similarity">
    <text evidence="1">Belongs to the glycosyl hydrolase 3 family.</text>
</comment>
<evidence type="ECO:0000259" key="4">
    <source>
        <dbReference type="SMART" id="SM01217"/>
    </source>
</evidence>
<dbReference type="Gene3D" id="2.60.40.10">
    <property type="entry name" value="Immunoglobulins"/>
    <property type="match status" value="1"/>
</dbReference>
<name>A0A5J4S0H2_9ZZZZ</name>
<dbReference type="GO" id="GO:0005975">
    <property type="term" value="P:carbohydrate metabolic process"/>
    <property type="evidence" value="ECO:0007669"/>
    <property type="project" value="InterPro"/>
</dbReference>
<dbReference type="InterPro" id="IPR019800">
    <property type="entry name" value="Glyco_hydro_3_AS"/>
</dbReference>
<dbReference type="PANTHER" id="PTHR42715">
    <property type="entry name" value="BETA-GLUCOSIDASE"/>
    <property type="match status" value="1"/>
</dbReference>
<dbReference type="Pfam" id="PF00933">
    <property type="entry name" value="Glyco_hydro_3"/>
    <property type="match status" value="1"/>
</dbReference>
<dbReference type="EMBL" id="SNRY01000524">
    <property type="protein sequence ID" value="KAA6339589.1"/>
    <property type="molecule type" value="Genomic_DNA"/>
</dbReference>
<reference evidence="5" key="1">
    <citation type="submission" date="2019-03" db="EMBL/GenBank/DDBJ databases">
        <title>Single cell metagenomics reveals metabolic interactions within the superorganism composed of flagellate Streblomastix strix and complex community of Bacteroidetes bacteria on its surface.</title>
        <authorList>
            <person name="Treitli S.C."/>
            <person name="Kolisko M."/>
            <person name="Husnik F."/>
            <person name="Keeling P."/>
            <person name="Hampl V."/>
        </authorList>
    </citation>
    <scope>NUCLEOTIDE SEQUENCE</scope>
    <source>
        <strain evidence="5">STM</strain>
    </source>
</reference>
<evidence type="ECO:0000256" key="2">
    <source>
        <dbReference type="ARBA" id="ARBA00022801"/>
    </source>
</evidence>
<keyword evidence="5" id="KW-0326">Glycosidase</keyword>
<dbReference type="InterPro" id="IPR001764">
    <property type="entry name" value="Glyco_hydro_3_N"/>
</dbReference>
<dbReference type="GO" id="GO:0008422">
    <property type="term" value="F:beta-glucosidase activity"/>
    <property type="evidence" value="ECO:0007669"/>
    <property type="project" value="UniProtKB-EC"/>
</dbReference>
<dbReference type="InterPro" id="IPR050288">
    <property type="entry name" value="Cellulose_deg_GH3"/>
</dbReference>
<gene>
    <name evidence="5" type="ORF">EZS27_012484</name>
</gene>
<sequence length="787" mass="85590">MIKKFIFGTVLTGILFSCNTNKTPQLGKSSIDDVVKAMTLEEKAKLLIGTGMDLSVLGDSAVVGETDLYVQGAAGTTYPIPRLGIPTIVVADGPAGLRIAPLREGTTDTYYCTAFPVATLLASTWNTDLVESVGKAMGNEVLEYGVDILLAPALNTQRNPLCGRNFEYYSEDPVVSGKIAAAMVRGIQSNGVGTSIKHFAANNQETNRMGNDSRISQRALREIYLKGYEIAVKESDPWTVMTSYNYINGTYSSESKELLQTILRDEWGFKGIVMTDWFGGKNAASQVIAGNDLLMPGSKKQCQNIIDAVNDGSLPIEAVDTNVKRILNLILESPRYKGYAYTDKPDLKAHAEVSRQSATEGIILLKNNNTTLPLIDPVKSVAPFGITSYDFIAGGTGSGDVNRAYTVSLTEGLKNAGYQLNTDLVALYDKYISEENEKNKSNPVNPLLNFLPKKRLAEFIPSAASLKNAAASADVALITIGRTSGEFIDRKLPNDYELSENEQKLIREVTGAFHAVNKRVVVILNIGGVVETASWKNTPDAILLAWQLGQEGGNSVADVLSGKVNPSGKLPMTFPVKYTDVASSANFPQDNALDLDINSILGLNKDPDRELVRNVDYTNYEEDIFVGYRYFDSFGKQVSYPFGYGLSYTTFELSNPTVKEENGAFTLTVDVKNTGSFAGKEVVQLYVSAPVIPAYSKPEKELKAFAKTKELQPNETQTITLTVTAADLASFDPNASAWVTDSGKYLFLLGTSSKDIKVSVDTTINKKLEVKTNNVLSLQSPINILKR</sequence>
<dbReference type="Gene3D" id="3.40.50.1700">
    <property type="entry name" value="Glycoside hydrolase family 3 C-terminal domain"/>
    <property type="match status" value="1"/>
</dbReference>
<dbReference type="EC" id="3.2.1.21" evidence="5"/>
<protein>
    <submittedName>
        <fullName evidence="5">Beta-glucosidase</fullName>
        <ecNumber evidence="5">3.2.1.21</ecNumber>
    </submittedName>
</protein>
<evidence type="ECO:0000256" key="1">
    <source>
        <dbReference type="ARBA" id="ARBA00005336"/>
    </source>
</evidence>
<dbReference type="AlphaFoldDB" id="A0A5J4S0H2"/>
<dbReference type="PRINTS" id="PR00133">
    <property type="entry name" value="GLHYDRLASE3"/>
</dbReference>
<dbReference type="InterPro" id="IPR013783">
    <property type="entry name" value="Ig-like_fold"/>
</dbReference>
<dbReference type="InterPro" id="IPR002772">
    <property type="entry name" value="Glyco_hydro_3_C"/>
</dbReference>
<dbReference type="FunFam" id="2.60.40.10:FF:000495">
    <property type="entry name" value="Periplasmic beta-glucosidase"/>
    <property type="match status" value="1"/>
</dbReference>
<dbReference type="SUPFAM" id="SSF51445">
    <property type="entry name" value="(Trans)glycosidases"/>
    <property type="match status" value="1"/>
</dbReference>
<dbReference type="InterPro" id="IPR036962">
    <property type="entry name" value="Glyco_hydro_3_N_sf"/>
</dbReference>
<dbReference type="Gene3D" id="3.20.20.300">
    <property type="entry name" value="Glycoside hydrolase, family 3, N-terminal domain"/>
    <property type="match status" value="1"/>
</dbReference>
<evidence type="ECO:0000256" key="3">
    <source>
        <dbReference type="ARBA" id="ARBA00023277"/>
    </source>
</evidence>
<dbReference type="SMART" id="SM01217">
    <property type="entry name" value="Fn3_like"/>
    <property type="match status" value="1"/>
</dbReference>
<keyword evidence="3" id="KW-0119">Carbohydrate metabolism</keyword>
<dbReference type="PROSITE" id="PS51257">
    <property type="entry name" value="PROKAR_LIPOPROTEIN"/>
    <property type="match status" value="1"/>
</dbReference>
<dbReference type="InterPro" id="IPR017853">
    <property type="entry name" value="GH"/>
</dbReference>
<evidence type="ECO:0000313" key="5">
    <source>
        <dbReference type="EMBL" id="KAA6339589.1"/>
    </source>
</evidence>
<dbReference type="PANTHER" id="PTHR42715:SF10">
    <property type="entry name" value="BETA-GLUCOSIDASE"/>
    <property type="match status" value="1"/>
</dbReference>
<dbReference type="Pfam" id="PF14310">
    <property type="entry name" value="Fn3-like"/>
    <property type="match status" value="1"/>
</dbReference>
<accession>A0A5J4S0H2</accession>
<comment type="caution">
    <text evidence="5">The sequence shown here is derived from an EMBL/GenBank/DDBJ whole genome shotgun (WGS) entry which is preliminary data.</text>
</comment>
<dbReference type="Pfam" id="PF01915">
    <property type="entry name" value="Glyco_hydro_3_C"/>
    <property type="match status" value="1"/>
</dbReference>
<organism evidence="5">
    <name type="scientific">termite gut metagenome</name>
    <dbReference type="NCBI Taxonomy" id="433724"/>
    <lineage>
        <taxon>unclassified sequences</taxon>
        <taxon>metagenomes</taxon>
        <taxon>organismal metagenomes</taxon>
    </lineage>
</organism>
<dbReference type="SUPFAM" id="SSF52279">
    <property type="entry name" value="Beta-D-glucan exohydrolase, C-terminal domain"/>
    <property type="match status" value="1"/>
</dbReference>
<proteinExistence type="inferred from homology"/>
<feature type="domain" description="Fibronectin type III-like" evidence="4">
    <location>
        <begin position="681"/>
        <end position="753"/>
    </location>
</feature>
<dbReference type="PROSITE" id="PS00775">
    <property type="entry name" value="GLYCOSYL_HYDROL_F3"/>
    <property type="match status" value="1"/>
</dbReference>